<protein>
    <recommendedName>
        <fullName evidence="1">Folliculin-interacting protein middle domain-containing protein</fullName>
    </recommendedName>
</protein>
<dbReference type="GeneID" id="25915926"/>
<dbReference type="GO" id="GO:0042030">
    <property type="term" value="F:ATPase inhibitor activity"/>
    <property type="evidence" value="ECO:0007669"/>
    <property type="project" value="TreeGrafter"/>
</dbReference>
<dbReference type="STRING" id="667725.A0A0L0F5W2"/>
<dbReference type="EMBL" id="KQ247694">
    <property type="protein sequence ID" value="KNC72029.1"/>
    <property type="molecule type" value="Genomic_DNA"/>
</dbReference>
<evidence type="ECO:0000259" key="1">
    <source>
        <dbReference type="Pfam" id="PF14637"/>
    </source>
</evidence>
<feature type="non-terminal residue" evidence="2">
    <location>
        <position position="92"/>
    </location>
</feature>
<organism evidence="2 3">
    <name type="scientific">Sphaeroforma arctica JP610</name>
    <dbReference type="NCBI Taxonomy" id="667725"/>
    <lineage>
        <taxon>Eukaryota</taxon>
        <taxon>Ichthyosporea</taxon>
        <taxon>Ichthyophonida</taxon>
        <taxon>Sphaeroforma</taxon>
    </lineage>
</organism>
<dbReference type="InterPro" id="IPR028085">
    <property type="entry name" value="FNIP_mid_dom"/>
</dbReference>
<dbReference type="Pfam" id="PF14637">
    <property type="entry name" value="FNIP_M"/>
    <property type="match status" value="1"/>
</dbReference>
<dbReference type="AlphaFoldDB" id="A0A0L0F5W2"/>
<dbReference type="Proteomes" id="UP000054560">
    <property type="component" value="Unassembled WGS sequence"/>
</dbReference>
<keyword evidence="3" id="KW-1185">Reference proteome</keyword>
<dbReference type="eggNOG" id="KOG3693">
    <property type="taxonomic scope" value="Eukaryota"/>
</dbReference>
<accession>A0A0L0F5W2</accession>
<evidence type="ECO:0000313" key="3">
    <source>
        <dbReference type="Proteomes" id="UP000054560"/>
    </source>
</evidence>
<dbReference type="RefSeq" id="XP_014145931.1">
    <property type="nucleotide sequence ID" value="XM_014290456.1"/>
</dbReference>
<dbReference type="GO" id="GO:0051087">
    <property type="term" value="F:protein-folding chaperone binding"/>
    <property type="evidence" value="ECO:0007669"/>
    <property type="project" value="TreeGrafter"/>
</dbReference>
<dbReference type="GO" id="GO:0005737">
    <property type="term" value="C:cytoplasm"/>
    <property type="evidence" value="ECO:0007669"/>
    <property type="project" value="TreeGrafter"/>
</dbReference>
<dbReference type="PANTHER" id="PTHR21634">
    <property type="entry name" value="RE13835P"/>
    <property type="match status" value="1"/>
</dbReference>
<proteinExistence type="predicted"/>
<feature type="non-terminal residue" evidence="2">
    <location>
        <position position="1"/>
    </location>
</feature>
<dbReference type="PANTHER" id="PTHR21634:SF9">
    <property type="entry name" value="RE13835P"/>
    <property type="match status" value="1"/>
</dbReference>
<name>A0A0L0F5W2_9EUKA</name>
<feature type="domain" description="Folliculin-interacting protein middle" evidence="1">
    <location>
        <begin position="1"/>
        <end position="81"/>
    </location>
</feature>
<dbReference type="OrthoDB" id="10051712at2759"/>
<sequence>INRLYQLPRLREPVWLTMATHPECRSQLGPAFLNELCTLYGQHRRQANTRNSFASAAITALLAHHLAWVPTLVPTDTHDTQMDHLNKATLAA</sequence>
<reference evidence="2 3" key="1">
    <citation type="submission" date="2011-02" db="EMBL/GenBank/DDBJ databases">
        <title>The Genome Sequence of Sphaeroforma arctica JP610.</title>
        <authorList>
            <consortium name="The Broad Institute Genome Sequencing Platform"/>
            <person name="Russ C."/>
            <person name="Cuomo C."/>
            <person name="Young S.K."/>
            <person name="Zeng Q."/>
            <person name="Gargeya S."/>
            <person name="Alvarado L."/>
            <person name="Berlin A."/>
            <person name="Chapman S.B."/>
            <person name="Chen Z."/>
            <person name="Freedman E."/>
            <person name="Gellesch M."/>
            <person name="Goldberg J."/>
            <person name="Griggs A."/>
            <person name="Gujja S."/>
            <person name="Heilman E."/>
            <person name="Heiman D."/>
            <person name="Howarth C."/>
            <person name="Mehta T."/>
            <person name="Neiman D."/>
            <person name="Pearson M."/>
            <person name="Roberts A."/>
            <person name="Saif S."/>
            <person name="Shea T."/>
            <person name="Shenoy N."/>
            <person name="Sisk P."/>
            <person name="Stolte C."/>
            <person name="Sykes S."/>
            <person name="White J."/>
            <person name="Yandava C."/>
            <person name="Burger G."/>
            <person name="Gray M.W."/>
            <person name="Holland P.W.H."/>
            <person name="King N."/>
            <person name="Lang F.B.F."/>
            <person name="Roger A.J."/>
            <person name="Ruiz-Trillo I."/>
            <person name="Haas B."/>
            <person name="Nusbaum C."/>
            <person name="Birren B."/>
        </authorList>
    </citation>
    <scope>NUCLEOTIDE SEQUENCE [LARGE SCALE GENOMIC DNA]</scope>
    <source>
        <strain evidence="2 3">JP610</strain>
    </source>
</reference>
<evidence type="ECO:0000313" key="2">
    <source>
        <dbReference type="EMBL" id="KNC72029.1"/>
    </source>
</evidence>
<gene>
    <name evidence="2" type="ORF">SARC_15422</name>
</gene>